<dbReference type="PANTHER" id="PTHR30580">
    <property type="entry name" value="PRIMOSOMAL PROTEIN N"/>
    <property type="match status" value="1"/>
</dbReference>
<feature type="domain" description="Helicase C-terminal" evidence="14">
    <location>
        <begin position="484"/>
        <end position="641"/>
    </location>
</feature>
<accession>A0A1C0AC69</accession>
<keyword evidence="5 12" id="KW-0378">Hydrolase</keyword>
<evidence type="ECO:0000256" key="5">
    <source>
        <dbReference type="ARBA" id="ARBA00022801"/>
    </source>
</evidence>
<dbReference type="Gene3D" id="3.40.1440.60">
    <property type="entry name" value="PriA, 3(prime) DNA-binding domain"/>
    <property type="match status" value="1"/>
</dbReference>
<dbReference type="InterPro" id="IPR027417">
    <property type="entry name" value="P-loop_NTPase"/>
</dbReference>
<dbReference type="Pfam" id="PF00271">
    <property type="entry name" value="Helicase_C"/>
    <property type="match status" value="1"/>
</dbReference>
<dbReference type="SUPFAM" id="SSF52540">
    <property type="entry name" value="P-loop containing nucleoside triphosphate hydrolases"/>
    <property type="match status" value="2"/>
</dbReference>
<dbReference type="NCBIfam" id="NF004066">
    <property type="entry name" value="PRK05580.1-3"/>
    <property type="match status" value="1"/>
</dbReference>
<dbReference type="GO" id="GO:0008270">
    <property type="term" value="F:zinc ion binding"/>
    <property type="evidence" value="ECO:0007669"/>
    <property type="project" value="UniProtKB-UniRule"/>
</dbReference>
<dbReference type="FunFam" id="3.40.50.300:FF:000489">
    <property type="entry name" value="Primosome assembly protein PriA"/>
    <property type="match status" value="1"/>
</dbReference>
<evidence type="ECO:0000256" key="9">
    <source>
        <dbReference type="ARBA" id="ARBA00023125"/>
    </source>
</evidence>
<dbReference type="Gene3D" id="3.40.50.300">
    <property type="entry name" value="P-loop containing nucleotide triphosphate hydrolases"/>
    <property type="match status" value="2"/>
</dbReference>
<dbReference type="InterPro" id="IPR042115">
    <property type="entry name" value="PriA_3primeBD_sf"/>
</dbReference>
<dbReference type="GO" id="GO:0003677">
    <property type="term" value="F:DNA binding"/>
    <property type="evidence" value="ECO:0007669"/>
    <property type="project" value="UniProtKB-UniRule"/>
</dbReference>
<dbReference type="Proteomes" id="UP000093514">
    <property type="component" value="Unassembled WGS sequence"/>
</dbReference>
<dbReference type="GO" id="GO:0043138">
    <property type="term" value="F:3'-5' DNA helicase activity"/>
    <property type="evidence" value="ECO:0007669"/>
    <property type="project" value="UniProtKB-EC"/>
</dbReference>
<keyword evidence="16" id="KW-1185">Reference proteome</keyword>
<dbReference type="EMBL" id="LWDV01000006">
    <property type="protein sequence ID" value="OCL27938.1"/>
    <property type="molecule type" value="Genomic_DNA"/>
</dbReference>
<name>A0A1C0AC69_9FIRM</name>
<evidence type="ECO:0000256" key="6">
    <source>
        <dbReference type="ARBA" id="ARBA00022806"/>
    </source>
</evidence>
<dbReference type="InterPro" id="IPR041236">
    <property type="entry name" value="PriA_C"/>
</dbReference>
<dbReference type="SMART" id="SM00487">
    <property type="entry name" value="DEXDc"/>
    <property type="match status" value="1"/>
</dbReference>
<feature type="binding site" evidence="12">
    <location>
        <position position="461"/>
    </location>
    <ligand>
        <name>Zn(2+)</name>
        <dbReference type="ChEBI" id="CHEBI:29105"/>
        <label>2</label>
    </ligand>
</feature>
<dbReference type="GO" id="GO:0016887">
    <property type="term" value="F:ATP hydrolysis activity"/>
    <property type="evidence" value="ECO:0007669"/>
    <property type="project" value="RHEA"/>
</dbReference>
<dbReference type="OrthoDB" id="9759544at2"/>
<protein>
    <recommendedName>
        <fullName evidence="12">Replication restart protein PriA</fullName>
    </recommendedName>
    <alternativeName>
        <fullName evidence="12">ATP-dependent DNA helicase PriA</fullName>
        <ecNumber evidence="12">5.6.2.4</ecNumber>
    </alternativeName>
    <alternativeName>
        <fullName evidence="12">DNA 3'-5' helicase PriA</fullName>
    </alternativeName>
</protein>
<evidence type="ECO:0000259" key="14">
    <source>
        <dbReference type="PROSITE" id="PS51194"/>
    </source>
</evidence>
<dbReference type="GO" id="GO:0006310">
    <property type="term" value="P:DNA recombination"/>
    <property type="evidence" value="ECO:0007669"/>
    <property type="project" value="InterPro"/>
</dbReference>
<dbReference type="GO" id="GO:0005524">
    <property type="term" value="F:ATP binding"/>
    <property type="evidence" value="ECO:0007669"/>
    <property type="project" value="UniProtKB-UniRule"/>
</dbReference>
<feature type="binding site" evidence="12">
    <location>
        <position position="452"/>
    </location>
    <ligand>
        <name>Zn(2+)</name>
        <dbReference type="ChEBI" id="CHEBI:29105"/>
        <label>1</label>
    </ligand>
</feature>
<dbReference type="Pfam" id="PF17764">
    <property type="entry name" value="PriA_3primeBD"/>
    <property type="match status" value="1"/>
</dbReference>
<evidence type="ECO:0000256" key="4">
    <source>
        <dbReference type="ARBA" id="ARBA00022741"/>
    </source>
</evidence>
<dbReference type="InterPro" id="IPR011545">
    <property type="entry name" value="DEAD/DEAH_box_helicase_dom"/>
</dbReference>
<comment type="function">
    <text evidence="12">Initiates the restart of stalled replication forks, which reloads the replicative helicase on sites other than the origin of replication. Recognizes and binds to abandoned replication forks and remodels them to uncover a helicase loading site. Promotes assembly of the primosome at these replication forks.</text>
</comment>
<evidence type="ECO:0000313" key="15">
    <source>
        <dbReference type="EMBL" id="OCL27938.1"/>
    </source>
</evidence>
<feature type="domain" description="Helicase ATP-binding" evidence="13">
    <location>
        <begin position="221"/>
        <end position="387"/>
    </location>
</feature>
<comment type="catalytic activity">
    <reaction evidence="11 12">
        <text>ATP + H2O = ADP + phosphate + H(+)</text>
        <dbReference type="Rhea" id="RHEA:13065"/>
        <dbReference type="ChEBI" id="CHEBI:15377"/>
        <dbReference type="ChEBI" id="CHEBI:15378"/>
        <dbReference type="ChEBI" id="CHEBI:30616"/>
        <dbReference type="ChEBI" id="CHEBI:43474"/>
        <dbReference type="ChEBI" id="CHEBI:456216"/>
        <dbReference type="EC" id="5.6.2.4"/>
    </reaction>
</comment>
<evidence type="ECO:0000259" key="13">
    <source>
        <dbReference type="PROSITE" id="PS51192"/>
    </source>
</evidence>
<keyword evidence="8 12" id="KW-0067">ATP-binding</keyword>
<sequence length="748" mass="85262">MIKYVEVMVDVSVEQVDRPFTYKVPERLESQIKVGRKVLVPFGRQRVEGYIIREFEADEDDFEFAVKPINKVLTDYAFFDEELLKLAKWMSEYYQSYLISSLKAIVPSGQTKIKTKQVVKLAQSVEESKKLLDKISDRAYKQKEVFSFLIDNPKINLTNTELAEKLETTSGIIRTLINKGYLQYVEKEVKRNPHSHHNFRTTTPLDPTPEQKVAIEEISSALEQKESSTILLKGVTGSGKTEVYLQVIAKTLESGKDTIVLVPEISLTPQTIARFKGRFGDQVAVLHSQLSAGERFDEWRRIKFGDVKIVVGARSAVFAPFNNLGLIIIDEEHETSYKQEDHPKYHAREVAVKRAELVGAVTLLGTATPSLEAYHRTEIGEYKLIELKKRIDDRPLPTVELIDMRKELKTGNKTMFSQPLQEGMIDRLKKGEQTMIFLNRRGFSTFVQCRECGHVMKCNDCDVSLTYHATPNILQCHYCDHKEGVPNICPNCESIYIKYFGVGTQKVEEGLKELFPEAKVARMDVDTTRRKGEYERILSAFKQGKIDILVGTQMIAKGHDFSNVTLVGVITADTALNLPDFRAGERTFQLLTQVAGRTGRGEKAGEVIIQSYTPEHYSIQFSKNHDYNGFYNFEIETRKFASYPPFTHIISIVISDEREDKVIEVSNLLSDIIREKLNKIDDEGIMLLGPVQAPLSRVRGQYRWQLLLKGKELEKIRKVNQESLLRLNELSTLKTIKVSVDVDPLGML</sequence>
<keyword evidence="6 12" id="KW-0347">Helicase</keyword>
<evidence type="ECO:0000256" key="7">
    <source>
        <dbReference type="ARBA" id="ARBA00022833"/>
    </source>
</evidence>
<dbReference type="NCBIfam" id="TIGR00595">
    <property type="entry name" value="priA"/>
    <property type="match status" value="1"/>
</dbReference>
<dbReference type="InterPro" id="IPR005259">
    <property type="entry name" value="PriA"/>
</dbReference>
<dbReference type="Pfam" id="PF18074">
    <property type="entry name" value="PriA_C"/>
    <property type="match status" value="1"/>
</dbReference>
<keyword evidence="9 12" id="KW-0238">DNA-binding</keyword>
<evidence type="ECO:0000256" key="12">
    <source>
        <dbReference type="HAMAP-Rule" id="MF_00983"/>
    </source>
</evidence>
<feature type="binding site" evidence="12">
    <location>
        <position position="458"/>
    </location>
    <ligand>
        <name>Zn(2+)</name>
        <dbReference type="ChEBI" id="CHEBI:29105"/>
        <label>2</label>
    </ligand>
</feature>
<dbReference type="FunFam" id="3.40.1440.60:FF:000001">
    <property type="entry name" value="Primosomal protein N"/>
    <property type="match status" value="1"/>
</dbReference>
<dbReference type="PROSITE" id="PS51192">
    <property type="entry name" value="HELICASE_ATP_BIND_1"/>
    <property type="match status" value="1"/>
</dbReference>
<evidence type="ECO:0000256" key="11">
    <source>
        <dbReference type="ARBA" id="ARBA00048988"/>
    </source>
</evidence>
<keyword evidence="10 12" id="KW-0413">Isomerase</keyword>
<reference evidence="16" key="1">
    <citation type="submission" date="2016-07" db="EMBL/GenBank/DDBJ databases">
        <authorList>
            <person name="Florea S."/>
            <person name="Webb J.S."/>
            <person name="Jaromczyk J."/>
            <person name="Schardl C.L."/>
        </authorList>
    </citation>
    <scope>NUCLEOTIDE SEQUENCE [LARGE SCALE GENOMIC DNA]</scope>
    <source>
        <strain evidence="16">Z6</strain>
    </source>
</reference>
<feature type="binding site" evidence="12">
    <location>
        <position position="479"/>
    </location>
    <ligand>
        <name>Zn(2+)</name>
        <dbReference type="ChEBI" id="CHEBI:29105"/>
        <label>2</label>
    </ligand>
</feature>
<dbReference type="InterPro" id="IPR040498">
    <property type="entry name" value="PriA_CRR"/>
</dbReference>
<dbReference type="GO" id="GO:1990077">
    <property type="term" value="C:primosome complex"/>
    <property type="evidence" value="ECO:0007669"/>
    <property type="project" value="UniProtKB-UniRule"/>
</dbReference>
<keyword evidence="1 12" id="KW-0639">Primosome</keyword>
<dbReference type="PROSITE" id="PS51194">
    <property type="entry name" value="HELICASE_CTER"/>
    <property type="match status" value="1"/>
</dbReference>
<keyword evidence="2 12" id="KW-0235">DNA replication</keyword>
<dbReference type="GO" id="GO:0006269">
    <property type="term" value="P:DNA replication, synthesis of primer"/>
    <property type="evidence" value="ECO:0007669"/>
    <property type="project" value="UniProtKB-KW"/>
</dbReference>
<gene>
    <name evidence="12" type="primary">priA</name>
    <name evidence="15" type="ORF">U472_01680</name>
</gene>
<comment type="subunit">
    <text evidence="12">Component of the replication restart primosome.</text>
</comment>
<comment type="cofactor">
    <cofactor evidence="12">
        <name>Zn(2+)</name>
        <dbReference type="ChEBI" id="CHEBI:29105"/>
    </cofactor>
    <text evidence="12">Binds 2 zinc ions per subunit.</text>
</comment>
<dbReference type="InterPro" id="IPR014001">
    <property type="entry name" value="Helicase_ATP-bd"/>
</dbReference>
<feature type="binding site" evidence="12">
    <location>
        <position position="492"/>
    </location>
    <ligand>
        <name>Zn(2+)</name>
        <dbReference type="ChEBI" id="CHEBI:29105"/>
        <label>1</label>
    </ligand>
</feature>
<dbReference type="PANTHER" id="PTHR30580:SF0">
    <property type="entry name" value="PRIMOSOMAL PROTEIN N"/>
    <property type="match status" value="1"/>
</dbReference>
<feature type="binding site" evidence="12">
    <location>
        <position position="489"/>
    </location>
    <ligand>
        <name>Zn(2+)</name>
        <dbReference type="ChEBI" id="CHEBI:29105"/>
        <label>1</label>
    </ligand>
</feature>
<dbReference type="RefSeq" id="WP_068714883.1">
    <property type="nucleotide sequence ID" value="NZ_LWDV01000006.1"/>
</dbReference>
<comment type="similarity">
    <text evidence="12">Belongs to the helicase family. PriA subfamily.</text>
</comment>
<dbReference type="InterPro" id="IPR001650">
    <property type="entry name" value="Helicase_C-like"/>
</dbReference>
<dbReference type="CDD" id="cd18804">
    <property type="entry name" value="SF2_C_priA"/>
    <property type="match status" value="1"/>
</dbReference>
<evidence type="ECO:0000256" key="3">
    <source>
        <dbReference type="ARBA" id="ARBA00022723"/>
    </source>
</evidence>
<feature type="binding site" evidence="12">
    <location>
        <position position="449"/>
    </location>
    <ligand>
        <name>Zn(2+)</name>
        <dbReference type="ChEBI" id="CHEBI:29105"/>
        <label>1</label>
    </ligand>
</feature>
<feature type="binding site" evidence="12">
    <location>
        <position position="476"/>
    </location>
    <ligand>
        <name>Zn(2+)</name>
        <dbReference type="ChEBI" id="CHEBI:29105"/>
        <label>2</label>
    </ligand>
</feature>
<evidence type="ECO:0000256" key="10">
    <source>
        <dbReference type="ARBA" id="ARBA00023235"/>
    </source>
</evidence>
<dbReference type="HAMAP" id="MF_00983">
    <property type="entry name" value="PriA"/>
    <property type="match status" value="1"/>
</dbReference>
<evidence type="ECO:0000256" key="1">
    <source>
        <dbReference type="ARBA" id="ARBA00022515"/>
    </source>
</evidence>
<dbReference type="GO" id="GO:0006302">
    <property type="term" value="P:double-strand break repair"/>
    <property type="evidence" value="ECO:0007669"/>
    <property type="project" value="InterPro"/>
</dbReference>
<dbReference type="CDD" id="cd17929">
    <property type="entry name" value="DEXHc_priA"/>
    <property type="match status" value="1"/>
</dbReference>
<keyword evidence="3 12" id="KW-0479">Metal-binding</keyword>
<evidence type="ECO:0000313" key="16">
    <source>
        <dbReference type="Proteomes" id="UP000093514"/>
    </source>
</evidence>
<dbReference type="Pfam" id="PF18319">
    <property type="entry name" value="Zn_ribbon_PriA"/>
    <property type="match status" value="1"/>
</dbReference>
<organism evidence="15 16">
    <name type="scientific">Orenia metallireducens</name>
    <dbReference type="NCBI Taxonomy" id="1413210"/>
    <lineage>
        <taxon>Bacteria</taxon>
        <taxon>Bacillati</taxon>
        <taxon>Bacillota</taxon>
        <taxon>Clostridia</taxon>
        <taxon>Halanaerobiales</taxon>
        <taxon>Halobacteroidaceae</taxon>
        <taxon>Orenia</taxon>
    </lineage>
</organism>
<dbReference type="InterPro" id="IPR041222">
    <property type="entry name" value="PriA_3primeBD"/>
</dbReference>
<dbReference type="AlphaFoldDB" id="A0A1C0AC69"/>
<keyword evidence="7 12" id="KW-0862">Zinc</keyword>
<dbReference type="Pfam" id="PF00270">
    <property type="entry name" value="DEAD"/>
    <property type="match status" value="1"/>
</dbReference>
<proteinExistence type="inferred from homology"/>
<dbReference type="EC" id="5.6.2.4" evidence="12"/>
<evidence type="ECO:0000256" key="8">
    <source>
        <dbReference type="ARBA" id="ARBA00022840"/>
    </source>
</evidence>
<reference evidence="15 16" key="2">
    <citation type="submission" date="2016-08" db="EMBL/GenBank/DDBJ databases">
        <title>Orenia metallireducens sp. nov. strain Z6, a Novel Metal-reducing Firmicute from the Deep Subsurface.</title>
        <authorList>
            <person name="Maxim B.I."/>
            <person name="Kenneth K."/>
            <person name="Flynn T.M."/>
            <person name="Oloughlin E.J."/>
            <person name="Locke R.A."/>
            <person name="Weber J.R."/>
            <person name="Egan S.M."/>
            <person name="Mackie R.I."/>
            <person name="Cann I.K."/>
        </authorList>
    </citation>
    <scope>NUCLEOTIDE SEQUENCE [LARGE SCALE GENOMIC DNA]</scope>
    <source>
        <strain evidence="15 16">Z6</strain>
    </source>
</reference>
<evidence type="ECO:0000256" key="2">
    <source>
        <dbReference type="ARBA" id="ARBA00022705"/>
    </source>
</evidence>
<comment type="catalytic activity">
    <reaction evidence="12">
        <text>Couples ATP hydrolysis with the unwinding of duplex DNA by translocating in the 3'-5' direction.</text>
        <dbReference type="EC" id="5.6.2.4"/>
    </reaction>
</comment>
<dbReference type="SMART" id="SM00490">
    <property type="entry name" value="HELICc"/>
    <property type="match status" value="1"/>
</dbReference>
<dbReference type="GO" id="GO:0006270">
    <property type="term" value="P:DNA replication initiation"/>
    <property type="evidence" value="ECO:0007669"/>
    <property type="project" value="TreeGrafter"/>
</dbReference>
<comment type="caution">
    <text evidence="15">The sequence shown here is derived from an EMBL/GenBank/DDBJ whole genome shotgun (WGS) entry which is preliminary data.</text>
</comment>
<keyword evidence="4 12" id="KW-0547">Nucleotide-binding</keyword>